<sequence>MDSAHPNHPLDPPNPDKFTTETTSLHAALSKQDHINPDIARQAIHQLELTARERAQIREGRRKILARQRDGEEVLLHPPVPREEWPRRAFEARPRRFSATTGPVDIMGRPRIPVTGRPKAASVSVVGSEGEEGEFSIWAKRLRRDSSVSASEGQRRDTVTSLSSTICNPSISMGAIEDVEGDLEAGRSPYLKDQKGVREYGTLPTSSVNLARRQELELARRQFMGMQLVACVVVGLVLVLVCGWVAFMARWDEVAGEE</sequence>
<proteinExistence type="predicted"/>
<keyword evidence="2" id="KW-0472">Membrane</keyword>
<feature type="region of interest" description="Disordered" evidence="1">
    <location>
        <begin position="1"/>
        <end position="21"/>
    </location>
</feature>
<keyword evidence="2" id="KW-0812">Transmembrane</keyword>
<name>A0ABR0DXF8_ZASCE</name>
<evidence type="ECO:0000256" key="1">
    <source>
        <dbReference type="SAM" id="MobiDB-lite"/>
    </source>
</evidence>
<evidence type="ECO:0000256" key="2">
    <source>
        <dbReference type="SAM" id="Phobius"/>
    </source>
</evidence>
<organism evidence="3 4">
    <name type="scientific">Zasmidium cellare</name>
    <name type="common">Wine cellar mold</name>
    <name type="synonym">Racodium cellare</name>
    <dbReference type="NCBI Taxonomy" id="395010"/>
    <lineage>
        <taxon>Eukaryota</taxon>
        <taxon>Fungi</taxon>
        <taxon>Dikarya</taxon>
        <taxon>Ascomycota</taxon>
        <taxon>Pezizomycotina</taxon>
        <taxon>Dothideomycetes</taxon>
        <taxon>Dothideomycetidae</taxon>
        <taxon>Mycosphaerellales</taxon>
        <taxon>Mycosphaerellaceae</taxon>
        <taxon>Zasmidium</taxon>
    </lineage>
</organism>
<gene>
    <name evidence="3" type="ORF">PRZ48_015031</name>
</gene>
<keyword evidence="4" id="KW-1185">Reference proteome</keyword>
<keyword evidence="2" id="KW-1133">Transmembrane helix</keyword>
<evidence type="ECO:0000313" key="3">
    <source>
        <dbReference type="EMBL" id="KAK4493846.1"/>
    </source>
</evidence>
<evidence type="ECO:0000313" key="4">
    <source>
        <dbReference type="Proteomes" id="UP001305779"/>
    </source>
</evidence>
<protein>
    <submittedName>
        <fullName evidence="3">Uncharacterized protein</fullName>
    </submittedName>
</protein>
<dbReference type="EMBL" id="JAXOVC010000015">
    <property type="protein sequence ID" value="KAK4493846.1"/>
    <property type="molecule type" value="Genomic_DNA"/>
</dbReference>
<comment type="caution">
    <text evidence="3">The sequence shown here is derived from an EMBL/GenBank/DDBJ whole genome shotgun (WGS) entry which is preliminary data.</text>
</comment>
<dbReference type="Proteomes" id="UP001305779">
    <property type="component" value="Unassembled WGS sequence"/>
</dbReference>
<reference evidence="3 4" key="1">
    <citation type="journal article" date="2023" name="G3 (Bethesda)">
        <title>A chromosome-level genome assembly of Zasmidium syzygii isolated from banana leaves.</title>
        <authorList>
            <person name="van Westerhoven A.C."/>
            <person name="Mehrabi R."/>
            <person name="Talebi R."/>
            <person name="Steentjes M.B.F."/>
            <person name="Corcolon B."/>
            <person name="Chong P.A."/>
            <person name="Kema G.H.J."/>
            <person name="Seidl M.F."/>
        </authorList>
    </citation>
    <scope>NUCLEOTIDE SEQUENCE [LARGE SCALE GENOMIC DNA]</scope>
    <source>
        <strain evidence="3 4">P124</strain>
    </source>
</reference>
<accession>A0ABR0DXF8</accession>
<feature type="transmembrane region" description="Helical" evidence="2">
    <location>
        <begin position="228"/>
        <end position="249"/>
    </location>
</feature>